<dbReference type="Proteomes" id="UP000822688">
    <property type="component" value="Chromosome 10"/>
</dbReference>
<dbReference type="SUPFAM" id="SSF48371">
    <property type="entry name" value="ARM repeat"/>
    <property type="match status" value="1"/>
</dbReference>
<dbReference type="InterPro" id="IPR021099">
    <property type="entry name" value="PORR_domain"/>
</dbReference>
<dbReference type="InterPro" id="IPR016024">
    <property type="entry name" value="ARM-type_fold"/>
</dbReference>
<dbReference type="InterPro" id="IPR045040">
    <property type="entry name" value="PORR_fam"/>
</dbReference>
<feature type="compositionally biased region" description="Acidic residues" evidence="1">
    <location>
        <begin position="432"/>
        <end position="472"/>
    </location>
</feature>
<feature type="region of interest" description="Disordered" evidence="1">
    <location>
        <begin position="428"/>
        <end position="493"/>
    </location>
</feature>
<gene>
    <name evidence="3" type="ORF">KC19_10G040400</name>
</gene>
<feature type="region of interest" description="Disordered" evidence="1">
    <location>
        <begin position="271"/>
        <end position="300"/>
    </location>
</feature>
<reference evidence="3" key="1">
    <citation type="submission" date="2020-06" db="EMBL/GenBank/DDBJ databases">
        <title>WGS assembly of Ceratodon purpureus strain R40.</title>
        <authorList>
            <person name="Carey S.B."/>
            <person name="Jenkins J."/>
            <person name="Shu S."/>
            <person name="Lovell J.T."/>
            <person name="Sreedasyam A."/>
            <person name="Maumus F."/>
            <person name="Tiley G.P."/>
            <person name="Fernandez-Pozo N."/>
            <person name="Barry K."/>
            <person name="Chen C."/>
            <person name="Wang M."/>
            <person name="Lipzen A."/>
            <person name="Daum C."/>
            <person name="Saski C.A."/>
            <person name="Payton A.C."/>
            <person name="Mcbreen J.C."/>
            <person name="Conrad R.E."/>
            <person name="Kollar L.M."/>
            <person name="Olsson S."/>
            <person name="Huttunen S."/>
            <person name="Landis J.B."/>
            <person name="Wickett N.J."/>
            <person name="Johnson M.G."/>
            <person name="Rensing S.A."/>
            <person name="Grimwood J."/>
            <person name="Schmutz J."/>
            <person name="Mcdaniel S.F."/>
        </authorList>
    </citation>
    <scope>NUCLEOTIDE SEQUENCE</scope>
    <source>
        <strain evidence="3">R40</strain>
    </source>
</reference>
<evidence type="ECO:0000259" key="2">
    <source>
        <dbReference type="Pfam" id="PF11955"/>
    </source>
</evidence>
<dbReference type="AlphaFoldDB" id="A0A8T0GHU5"/>
<sequence>MALQASVSGRLAASCGARQRDGHSLTSSLVAPHGAVAESVALGRQSFLGCTQSLQCSFASGFTPVRRTKRLMTTAVIKRKKDYKLDSVIQREKKLKRVLKIKEILVKQPGQVMSLRELGKHRRYLGLTGKKRIIALLNKYPSVFQVYEEGTNMMYFRFTPQAKKQFREELKLKKEMEDVTVTKLRKLLMMSIDNSIALQKIRHIRRDLGLPDDFATSDFLPRHRQYFKIGTCALGPLLILEEWDATLAVTALEKAAEEKLKARQELEAELSRSLGEEVEEEESVLNRTPRFPKKNLNLPKGQQVKKKDREKLLKFQEVPAISPYGDKSKLDPGSQEAEKASVLVVHELLSLTSEKRILVDHLTHFRRDFKFSQRIRSMLIRHPEYFYVSLKGVRDSVFLREAYEDTELKEKDPLVLLKERMADLVAQGSLDENLDDISDDDDYEDDGEEDDDDGEEDEDDDEWGDEEDDDESVSQVRAQMQRVKVPSAPREIW</sequence>
<dbReference type="Pfam" id="PF11955">
    <property type="entry name" value="PORR"/>
    <property type="match status" value="1"/>
</dbReference>
<dbReference type="PANTHER" id="PTHR31476:SF4">
    <property type="entry name" value="PROTEIN WHAT'S THIS FACTOR 1 HOMOLOG, CHLOROPLASTIC"/>
    <property type="match status" value="1"/>
</dbReference>
<evidence type="ECO:0000313" key="4">
    <source>
        <dbReference type="Proteomes" id="UP000822688"/>
    </source>
</evidence>
<keyword evidence="4" id="KW-1185">Reference proteome</keyword>
<comment type="caution">
    <text evidence="3">The sequence shown here is derived from an EMBL/GenBank/DDBJ whole genome shotgun (WGS) entry which is preliminary data.</text>
</comment>
<proteinExistence type="predicted"/>
<accession>A0A8T0GHU5</accession>
<evidence type="ECO:0000313" key="3">
    <source>
        <dbReference type="EMBL" id="KAG0558593.1"/>
    </source>
</evidence>
<organism evidence="3 4">
    <name type="scientific">Ceratodon purpureus</name>
    <name type="common">Fire moss</name>
    <name type="synonym">Dicranum purpureum</name>
    <dbReference type="NCBI Taxonomy" id="3225"/>
    <lineage>
        <taxon>Eukaryota</taxon>
        <taxon>Viridiplantae</taxon>
        <taxon>Streptophyta</taxon>
        <taxon>Embryophyta</taxon>
        <taxon>Bryophyta</taxon>
        <taxon>Bryophytina</taxon>
        <taxon>Bryopsida</taxon>
        <taxon>Dicranidae</taxon>
        <taxon>Pseudoditrichales</taxon>
        <taxon>Ditrichaceae</taxon>
        <taxon>Ceratodon</taxon>
    </lineage>
</organism>
<dbReference type="EMBL" id="CM026431">
    <property type="protein sequence ID" value="KAG0558593.1"/>
    <property type="molecule type" value="Genomic_DNA"/>
</dbReference>
<dbReference type="GO" id="GO:0003723">
    <property type="term" value="F:RNA binding"/>
    <property type="evidence" value="ECO:0007669"/>
    <property type="project" value="InterPro"/>
</dbReference>
<dbReference type="PANTHER" id="PTHR31476">
    <property type="entry name" value="PROTEIN WHAT'S THIS FACTOR 1 HOMOLOG, CHLOROPLASTIC"/>
    <property type="match status" value="1"/>
</dbReference>
<protein>
    <recommendedName>
        <fullName evidence="2">PORR domain-containing protein</fullName>
    </recommendedName>
</protein>
<name>A0A8T0GHU5_CERPU</name>
<feature type="domain" description="PORR" evidence="2">
    <location>
        <begin position="80"/>
        <end position="428"/>
    </location>
</feature>
<evidence type="ECO:0000256" key="1">
    <source>
        <dbReference type="SAM" id="MobiDB-lite"/>
    </source>
</evidence>